<evidence type="ECO:0000313" key="3">
    <source>
        <dbReference type="EMBL" id="QES30953.1"/>
    </source>
</evidence>
<gene>
    <name evidence="3" type="ORF">DEJ47_35105</name>
</gene>
<feature type="region of interest" description="Disordered" evidence="1">
    <location>
        <begin position="291"/>
        <end position="345"/>
    </location>
</feature>
<proteinExistence type="predicted"/>
<organism evidence="3 4">
    <name type="scientific">Streptomyces venezuelae</name>
    <dbReference type="NCBI Taxonomy" id="54571"/>
    <lineage>
        <taxon>Bacteria</taxon>
        <taxon>Bacillati</taxon>
        <taxon>Actinomycetota</taxon>
        <taxon>Actinomycetes</taxon>
        <taxon>Kitasatosporales</taxon>
        <taxon>Streptomycetaceae</taxon>
        <taxon>Streptomyces</taxon>
    </lineage>
</organism>
<dbReference type="EMBL" id="CP029193">
    <property type="protein sequence ID" value="QES30953.1"/>
    <property type="molecule type" value="Genomic_DNA"/>
</dbReference>
<feature type="compositionally biased region" description="Basic and acidic residues" evidence="1">
    <location>
        <begin position="448"/>
        <end position="466"/>
    </location>
</feature>
<accession>A0A5P2BKN9</accession>
<evidence type="ECO:0000256" key="1">
    <source>
        <dbReference type="SAM" id="MobiDB-lite"/>
    </source>
</evidence>
<evidence type="ECO:0000313" key="4">
    <source>
        <dbReference type="Proteomes" id="UP000323046"/>
    </source>
</evidence>
<keyword evidence="2" id="KW-0472">Membrane</keyword>
<feature type="compositionally biased region" description="Pro residues" evidence="1">
    <location>
        <begin position="418"/>
        <end position="439"/>
    </location>
</feature>
<feature type="transmembrane region" description="Helical" evidence="2">
    <location>
        <begin position="481"/>
        <end position="502"/>
    </location>
</feature>
<evidence type="ECO:0008006" key="5">
    <source>
        <dbReference type="Google" id="ProtNLM"/>
    </source>
</evidence>
<name>A0A5P2BKN9_STRVZ</name>
<feature type="compositionally biased region" description="Pro residues" evidence="1">
    <location>
        <begin position="307"/>
        <end position="345"/>
    </location>
</feature>
<keyword evidence="2" id="KW-1133">Transmembrane helix</keyword>
<keyword evidence="4" id="KW-1185">Reference proteome</keyword>
<dbReference type="Proteomes" id="UP000323046">
    <property type="component" value="Chromosome"/>
</dbReference>
<sequence length="507" mass="51042">MPVGRPAAAAQVNHRACARAGVDGRDVPYQHPGVIIGQEGAGPARARWLLVGLVLTGGCWSAAGPSAADGPTANGLALQVTVNTRPGLGALNPGIRTGAAVVKSYRLTNRGGADLHDVRVHDPAMPGAAIRCPGGLDRVRMLAGLRSVYCTATAPARPGPWVGDVRAVGQQPYLRAMVQATARSGYAGVGAALGLTETARVTGPDRAEVHYVVANHGNKPVHGVRVTDPALPAERIGCAGSAQPVVAHLAPGARATCVAVVRRAPGTYESRGQADGSDLLRTLDVRGGAVAPPRLTARSSARFTLRAPPPPAAPVPRPPRPAPVPPRRPPVGPPPERPPAAPPLPGPPVIALLPLPPPPPGIAAPVLGPVGPAPPPGAGLAPGVVPQGVVPPGGFPPGAVPPGAVPPGGFPAGAVPPGALPPGAVPPGAVPPGAVPPGADPQQVQPPKKNESRTRPRTERPAEPRRSLAGRFIRRDRTPTGLGMVSALFLILLPAAIAAAVFGSRRL</sequence>
<keyword evidence="2" id="KW-0812">Transmembrane</keyword>
<reference evidence="3 4" key="1">
    <citation type="submission" date="2018-05" db="EMBL/GenBank/DDBJ databases">
        <title>Streptomyces venezuelae.</title>
        <authorList>
            <person name="Kim W."/>
            <person name="Lee N."/>
            <person name="Cho B.-K."/>
        </authorList>
    </citation>
    <scope>NUCLEOTIDE SEQUENCE [LARGE SCALE GENOMIC DNA]</scope>
    <source>
        <strain evidence="3 4">ATCC 14583</strain>
    </source>
</reference>
<protein>
    <recommendedName>
        <fullName evidence="5">DUF11 domain-containing protein</fullName>
    </recommendedName>
</protein>
<dbReference type="AlphaFoldDB" id="A0A5P2BKN9"/>
<evidence type="ECO:0000256" key="2">
    <source>
        <dbReference type="SAM" id="Phobius"/>
    </source>
</evidence>
<feature type="region of interest" description="Disordered" evidence="1">
    <location>
        <begin position="411"/>
        <end position="474"/>
    </location>
</feature>